<dbReference type="OrthoDB" id="1600564at2759"/>
<protein>
    <submittedName>
        <fullName evidence="1">Uncharacterized protein</fullName>
    </submittedName>
</protein>
<sequence>MARGFRRGKLQLVKDDQIMSNFYNNIVIDFVSGGVAIGLSPIRRHHSRRGTVAAEEEDGSRILQARWTTKSMEG</sequence>
<accession>A0A835R9D1</accession>
<proteinExistence type="predicted"/>
<dbReference type="Proteomes" id="UP000636800">
    <property type="component" value="Unassembled WGS sequence"/>
</dbReference>
<organism evidence="1 2">
    <name type="scientific">Vanilla planifolia</name>
    <name type="common">Vanilla</name>
    <dbReference type="NCBI Taxonomy" id="51239"/>
    <lineage>
        <taxon>Eukaryota</taxon>
        <taxon>Viridiplantae</taxon>
        <taxon>Streptophyta</taxon>
        <taxon>Embryophyta</taxon>
        <taxon>Tracheophyta</taxon>
        <taxon>Spermatophyta</taxon>
        <taxon>Magnoliopsida</taxon>
        <taxon>Liliopsida</taxon>
        <taxon>Asparagales</taxon>
        <taxon>Orchidaceae</taxon>
        <taxon>Vanilloideae</taxon>
        <taxon>Vanilleae</taxon>
        <taxon>Vanilla</taxon>
    </lineage>
</organism>
<evidence type="ECO:0000313" key="1">
    <source>
        <dbReference type="EMBL" id="KAG0485026.1"/>
    </source>
</evidence>
<gene>
    <name evidence="1" type="ORF">HPP92_009105</name>
</gene>
<dbReference type="EMBL" id="JADCNL010000004">
    <property type="protein sequence ID" value="KAG0485026.1"/>
    <property type="molecule type" value="Genomic_DNA"/>
</dbReference>
<name>A0A835R9D1_VANPL</name>
<keyword evidence="2" id="KW-1185">Reference proteome</keyword>
<comment type="caution">
    <text evidence="1">The sequence shown here is derived from an EMBL/GenBank/DDBJ whole genome shotgun (WGS) entry which is preliminary data.</text>
</comment>
<dbReference type="AlphaFoldDB" id="A0A835R9D1"/>
<reference evidence="1 2" key="1">
    <citation type="journal article" date="2020" name="Nat. Food">
        <title>A phased Vanilla planifolia genome enables genetic improvement of flavour and production.</title>
        <authorList>
            <person name="Hasing T."/>
            <person name="Tang H."/>
            <person name="Brym M."/>
            <person name="Khazi F."/>
            <person name="Huang T."/>
            <person name="Chambers A.H."/>
        </authorList>
    </citation>
    <scope>NUCLEOTIDE SEQUENCE [LARGE SCALE GENOMIC DNA]</scope>
    <source>
        <tissue evidence="1">Leaf</tissue>
    </source>
</reference>
<evidence type="ECO:0000313" key="2">
    <source>
        <dbReference type="Proteomes" id="UP000636800"/>
    </source>
</evidence>